<evidence type="ECO:0000313" key="2">
    <source>
        <dbReference type="EMBL" id="KAJ5240998.1"/>
    </source>
</evidence>
<dbReference type="Proteomes" id="UP001147733">
    <property type="component" value="Unassembled WGS sequence"/>
</dbReference>
<comment type="caution">
    <text evidence="2">The sequence shown here is derived from an EMBL/GenBank/DDBJ whole genome shotgun (WGS) entry which is preliminary data.</text>
</comment>
<protein>
    <recommendedName>
        <fullName evidence="1">SRR1-like domain-containing protein</fullName>
    </recommendedName>
</protein>
<evidence type="ECO:0000259" key="1">
    <source>
        <dbReference type="Pfam" id="PF07985"/>
    </source>
</evidence>
<dbReference type="PANTHER" id="PTHR42080:SF1">
    <property type="entry name" value="SRR1-LIKE DOMAIN-CONTAINING PROTEIN"/>
    <property type="match status" value="1"/>
</dbReference>
<keyword evidence="3" id="KW-1185">Reference proteome</keyword>
<dbReference type="AlphaFoldDB" id="A0A9W9TUD5"/>
<dbReference type="PANTHER" id="PTHR42080">
    <property type="entry name" value="SRR1 DOMAIN-CONTAINING PROTEIN"/>
    <property type="match status" value="1"/>
</dbReference>
<organism evidence="2 3">
    <name type="scientific">Penicillium citrinum</name>
    <dbReference type="NCBI Taxonomy" id="5077"/>
    <lineage>
        <taxon>Eukaryota</taxon>
        <taxon>Fungi</taxon>
        <taxon>Dikarya</taxon>
        <taxon>Ascomycota</taxon>
        <taxon>Pezizomycotina</taxon>
        <taxon>Eurotiomycetes</taxon>
        <taxon>Eurotiomycetidae</taxon>
        <taxon>Eurotiales</taxon>
        <taxon>Aspergillaceae</taxon>
        <taxon>Penicillium</taxon>
    </lineage>
</organism>
<proteinExistence type="predicted"/>
<dbReference type="RefSeq" id="XP_056504003.1">
    <property type="nucleotide sequence ID" value="XM_056641509.1"/>
</dbReference>
<dbReference type="OrthoDB" id="5318346at2759"/>
<sequence length="288" mass="32632">MPHSNRKKRNATPAQKRFQVTDDDGWTHVTSGSNVRRVVRTTTRNDREQYIRTDEEEPVLSPAEAPARLTFGDLEAQYRGYKEKWVQSETWQRLKGQLDQRIRDQEAETNEGSRDIDVNAMPIGFIDQIVCIGLGSPSGFLRDGWVDRRAVSMYQLAALDTIRNTLTNSNRSLPLSFPVYAQDPVFNALDRALLESLGMTVVESPVAFERVTSKTLLFCPGAERKHLDILLPSNPQLVLGGPLEDTESSIIQTYAEKTESRVLVPFSAQEHAFWKMRLYIMPQFEGGS</sequence>
<reference evidence="2" key="1">
    <citation type="submission" date="2022-11" db="EMBL/GenBank/DDBJ databases">
        <authorList>
            <person name="Petersen C."/>
        </authorList>
    </citation>
    <scope>NUCLEOTIDE SEQUENCE</scope>
    <source>
        <strain evidence="2">IBT 23319</strain>
    </source>
</reference>
<accession>A0A9W9TUD5</accession>
<dbReference type="GeneID" id="81380676"/>
<evidence type="ECO:0000313" key="3">
    <source>
        <dbReference type="Proteomes" id="UP001147733"/>
    </source>
</evidence>
<dbReference type="Pfam" id="PF07985">
    <property type="entry name" value="SRR1"/>
    <property type="match status" value="1"/>
</dbReference>
<feature type="domain" description="SRR1-like" evidence="1">
    <location>
        <begin position="126"/>
        <end position="279"/>
    </location>
</feature>
<gene>
    <name evidence="2" type="ORF">N7469_002589</name>
</gene>
<name>A0A9W9TUD5_PENCI</name>
<dbReference type="EMBL" id="JAPQKT010000002">
    <property type="protein sequence ID" value="KAJ5240998.1"/>
    <property type="molecule type" value="Genomic_DNA"/>
</dbReference>
<reference evidence="2" key="2">
    <citation type="journal article" date="2023" name="IMA Fungus">
        <title>Comparative genomic study of the Penicillium genus elucidates a diverse pangenome and 15 lateral gene transfer events.</title>
        <authorList>
            <person name="Petersen C."/>
            <person name="Sorensen T."/>
            <person name="Nielsen M.R."/>
            <person name="Sondergaard T.E."/>
            <person name="Sorensen J.L."/>
            <person name="Fitzpatrick D.A."/>
            <person name="Frisvad J.C."/>
            <person name="Nielsen K.L."/>
        </authorList>
    </citation>
    <scope>NUCLEOTIDE SEQUENCE</scope>
    <source>
        <strain evidence="2">IBT 23319</strain>
    </source>
</reference>
<dbReference type="InterPro" id="IPR012942">
    <property type="entry name" value="SRR1-like"/>
</dbReference>